<evidence type="ECO:0000313" key="8">
    <source>
        <dbReference type="Proteomes" id="UP000232122"/>
    </source>
</evidence>
<proteinExistence type="predicted"/>
<dbReference type="EC" id="2.1.1.-" evidence="6"/>
<evidence type="ECO:0000256" key="1">
    <source>
        <dbReference type="ARBA" id="ARBA00005189"/>
    </source>
</evidence>
<dbReference type="GO" id="GO:0008757">
    <property type="term" value="F:S-adenosylmethionine-dependent methyltransferase activity"/>
    <property type="evidence" value="ECO:0007669"/>
    <property type="project" value="InterPro"/>
</dbReference>
<name>A0A2N0BPX0_9LEPT</name>
<sequence length="287" mass="32812">MNPFRKKRKPEEAPDTLAHLYLNTPGSSSWANLGYWKDAEDYPTACKTLAVLLGKKAELDSSHRILDLGYGCGDQFFVWRDEFSLDLSRLCGINPSSVQTEFAKRKLAERPEDGTPTLIRSSLELGLDSLPDRSFDRILCLDSAYFFPDRKRFLQEARRILKPGGRIVSAELILKEGRLGLIDSWIRNRVCDLASIPPANRVTTESLDRLLKETGFVADGFEFLEEHVFAGFARFLKTKTETEKRKRSADSEISSRIGERYRRFGEFLGGERMGRYFRFVLYSAELS</sequence>
<reference evidence="7" key="1">
    <citation type="submission" date="2017-07" db="EMBL/GenBank/DDBJ databases">
        <title>Leptospira spp. isolated from tropical soils.</title>
        <authorList>
            <person name="Thibeaux R."/>
            <person name="Iraola G."/>
            <person name="Ferres I."/>
            <person name="Bierque E."/>
            <person name="Girault D."/>
            <person name="Soupe-Gilbert M.-E."/>
            <person name="Picardeau M."/>
            <person name="Goarant C."/>
        </authorList>
    </citation>
    <scope>NUCLEOTIDE SEQUENCE [LARGE SCALE GENOMIC DNA]</scope>
    <source>
        <strain evidence="7">ATI7-C-A5</strain>
    </source>
</reference>
<dbReference type="AlphaFoldDB" id="A0A2N0BPX0"/>
<evidence type="ECO:0000259" key="5">
    <source>
        <dbReference type="Pfam" id="PF08241"/>
    </source>
</evidence>
<keyword evidence="3 7" id="KW-0808">Transferase</keyword>
<feature type="domain" description="Methyltransferase type 11" evidence="5">
    <location>
        <begin position="66"/>
        <end position="168"/>
    </location>
</feature>
<evidence type="ECO:0000313" key="7">
    <source>
        <dbReference type="EMBL" id="PJZ93795.1"/>
    </source>
</evidence>
<dbReference type="CDD" id="cd02440">
    <property type="entry name" value="AdoMet_MTases"/>
    <property type="match status" value="1"/>
</dbReference>
<accession>A0A2N0BB84</accession>
<comment type="pathway">
    <text evidence="1">Lipid metabolism.</text>
</comment>
<dbReference type="EMBL" id="NPEF01000043">
    <property type="protein sequence ID" value="PJZ93795.1"/>
    <property type="molecule type" value="Genomic_DNA"/>
</dbReference>
<reference evidence="6" key="3">
    <citation type="submission" date="2023-10" db="EMBL/GenBank/DDBJ databases">
        <authorList>
            <person name="Picardeau M."/>
            <person name="Thibeaux R."/>
        </authorList>
    </citation>
    <scope>NUCLEOTIDE SEQUENCE</scope>
    <source>
        <strain evidence="6">ATI7-C-A5</strain>
    </source>
</reference>
<protein>
    <submittedName>
        <fullName evidence="6 7">SAM-dependent methyltransferase</fullName>
        <ecNumber evidence="6">2.1.1.-</ecNumber>
    </submittedName>
</protein>
<evidence type="ECO:0000256" key="4">
    <source>
        <dbReference type="ARBA" id="ARBA00025707"/>
    </source>
</evidence>
<dbReference type="InterPro" id="IPR029063">
    <property type="entry name" value="SAM-dependent_MTases_sf"/>
</dbReference>
<dbReference type="Gene3D" id="3.40.50.150">
    <property type="entry name" value="Vaccinia Virus protein VP39"/>
    <property type="match status" value="1"/>
</dbReference>
<dbReference type="RefSeq" id="WP_100745611.1">
    <property type="nucleotide sequence ID" value="NZ_NPEF02000021.1"/>
</dbReference>
<comment type="caution">
    <text evidence="7">The sequence shown here is derived from an EMBL/GenBank/DDBJ whole genome shotgun (WGS) entry which is preliminary data.</text>
</comment>
<dbReference type="GO" id="GO:0032259">
    <property type="term" value="P:methylation"/>
    <property type="evidence" value="ECO:0007669"/>
    <property type="project" value="UniProtKB-KW"/>
</dbReference>
<dbReference type="EMBL" id="NPEF02000021">
    <property type="protein sequence ID" value="MDV6237239.1"/>
    <property type="molecule type" value="Genomic_DNA"/>
</dbReference>
<reference evidence="6 8" key="2">
    <citation type="journal article" date="2018" name="Microb. Genom.">
        <title>Deciphering the unexplored Leptospira diversity from soils uncovers genomic evolution to virulence.</title>
        <authorList>
            <person name="Thibeaux R."/>
            <person name="Iraola G."/>
            <person name="Ferres I."/>
            <person name="Bierque E."/>
            <person name="Girault D."/>
            <person name="Soupe-Gilbert M.E."/>
            <person name="Picardeau M."/>
            <person name="Goarant C."/>
        </authorList>
    </citation>
    <scope>NUCLEOTIDE SEQUENCE [LARGE SCALE GENOMIC DNA]</scope>
    <source>
        <strain evidence="6 8">ATI7-C-A5</strain>
    </source>
</reference>
<dbReference type="Proteomes" id="UP000232122">
    <property type="component" value="Unassembled WGS sequence"/>
</dbReference>
<dbReference type="OrthoDB" id="9772751at2"/>
<keyword evidence="8" id="KW-1185">Reference proteome</keyword>
<evidence type="ECO:0000313" key="6">
    <source>
        <dbReference type="EMBL" id="MDV6237239.1"/>
    </source>
</evidence>
<accession>A0A2N0BPX0</accession>
<keyword evidence="2 7" id="KW-0489">Methyltransferase</keyword>
<organism evidence="7">
    <name type="scientific">Leptospira ellisii</name>
    <dbReference type="NCBI Taxonomy" id="2023197"/>
    <lineage>
        <taxon>Bacteria</taxon>
        <taxon>Pseudomonadati</taxon>
        <taxon>Spirochaetota</taxon>
        <taxon>Spirochaetia</taxon>
        <taxon>Leptospirales</taxon>
        <taxon>Leptospiraceae</taxon>
        <taxon>Leptospira</taxon>
    </lineage>
</organism>
<dbReference type="PANTHER" id="PTHR44307">
    <property type="entry name" value="PHOSPHOETHANOLAMINE METHYLTRANSFERASE"/>
    <property type="match status" value="1"/>
</dbReference>
<dbReference type="PANTHER" id="PTHR44307:SF2">
    <property type="entry name" value="PHOSPHOETHANOLAMINE METHYLTRANSFERASE ISOFORM X1"/>
    <property type="match status" value="1"/>
</dbReference>
<gene>
    <name evidence="6" type="ORF">CH379_016525</name>
    <name evidence="7" type="ORF">CH379_06000</name>
</gene>
<dbReference type="InterPro" id="IPR013216">
    <property type="entry name" value="Methyltransf_11"/>
</dbReference>
<evidence type="ECO:0000256" key="3">
    <source>
        <dbReference type="ARBA" id="ARBA00022679"/>
    </source>
</evidence>
<comment type="pathway">
    <text evidence="4">Phospholipid metabolism.</text>
</comment>
<dbReference type="SUPFAM" id="SSF53335">
    <property type="entry name" value="S-adenosyl-L-methionine-dependent methyltransferases"/>
    <property type="match status" value="1"/>
</dbReference>
<evidence type="ECO:0000256" key="2">
    <source>
        <dbReference type="ARBA" id="ARBA00022603"/>
    </source>
</evidence>
<dbReference type="Pfam" id="PF08241">
    <property type="entry name" value="Methyltransf_11"/>
    <property type="match status" value="1"/>
</dbReference>